<reference evidence="2" key="1">
    <citation type="journal article" date="2019" name="Int. J. Syst. Evol. Microbiol.">
        <title>The Global Catalogue of Microorganisms (GCM) 10K type strain sequencing project: providing services to taxonomists for standard genome sequencing and annotation.</title>
        <authorList>
            <consortium name="The Broad Institute Genomics Platform"/>
            <consortium name="The Broad Institute Genome Sequencing Center for Infectious Disease"/>
            <person name="Wu L."/>
            <person name="Ma J."/>
        </authorList>
    </citation>
    <scope>NUCLEOTIDE SEQUENCE [LARGE SCALE GENOMIC DNA]</scope>
    <source>
        <strain evidence="2">JCM 31486</strain>
    </source>
</reference>
<proteinExistence type="predicted"/>
<gene>
    <name evidence="1" type="ORF">ACFQ1S_04180</name>
</gene>
<accession>A0ABW3M435</accession>
<dbReference type="EMBL" id="JBHTIS010000141">
    <property type="protein sequence ID" value="MFD1044848.1"/>
    <property type="molecule type" value="Genomic_DNA"/>
</dbReference>
<name>A0ABW3M435_9PSEU</name>
<evidence type="ECO:0008006" key="3">
    <source>
        <dbReference type="Google" id="ProtNLM"/>
    </source>
</evidence>
<evidence type="ECO:0000313" key="1">
    <source>
        <dbReference type="EMBL" id="MFD1044848.1"/>
    </source>
</evidence>
<sequence length="144" mass="16250">MSSTEIEREQQVVSMLYGRLDDLRANASARLSRSLREKTDILEDLSERDTAVATYSDLLSQYNSVENGLCFGRLEFQDGNHQHIGRIGIFDEDNDYEPLLMDWRAPAAGVHAGDGVPGVLVRVRDPFQDSLQDRATNRFRGVHP</sequence>
<dbReference type="Proteomes" id="UP001597045">
    <property type="component" value="Unassembled WGS sequence"/>
</dbReference>
<keyword evidence="2" id="KW-1185">Reference proteome</keyword>
<organism evidence="1 2">
    <name type="scientific">Kibdelosporangium lantanae</name>
    <dbReference type="NCBI Taxonomy" id="1497396"/>
    <lineage>
        <taxon>Bacteria</taxon>
        <taxon>Bacillati</taxon>
        <taxon>Actinomycetota</taxon>
        <taxon>Actinomycetes</taxon>
        <taxon>Pseudonocardiales</taxon>
        <taxon>Pseudonocardiaceae</taxon>
        <taxon>Kibdelosporangium</taxon>
    </lineage>
</organism>
<comment type="caution">
    <text evidence="1">The sequence shown here is derived from an EMBL/GenBank/DDBJ whole genome shotgun (WGS) entry which is preliminary data.</text>
</comment>
<protein>
    <recommendedName>
        <fullName evidence="3">DNA helicase</fullName>
    </recommendedName>
</protein>
<evidence type="ECO:0000313" key="2">
    <source>
        <dbReference type="Proteomes" id="UP001597045"/>
    </source>
</evidence>